<organism evidence="10">
    <name type="scientific">marine metagenome</name>
    <dbReference type="NCBI Taxonomy" id="408172"/>
    <lineage>
        <taxon>unclassified sequences</taxon>
        <taxon>metagenomes</taxon>
        <taxon>ecological metagenomes</taxon>
    </lineage>
</organism>
<dbReference type="EMBL" id="UINC01032249">
    <property type="protein sequence ID" value="SVB19596.1"/>
    <property type="molecule type" value="Genomic_DNA"/>
</dbReference>
<dbReference type="Gene3D" id="3.30.300.180">
    <property type="match status" value="1"/>
</dbReference>
<proteinExistence type="inferred from homology"/>
<dbReference type="Pfam" id="PF11638">
    <property type="entry name" value="DnaA_N"/>
    <property type="match status" value="1"/>
</dbReference>
<dbReference type="InterPro" id="IPR018312">
    <property type="entry name" value="Chromosome_initiator_DnaA_CS"/>
</dbReference>
<feature type="domain" description="Chromosomal replication initiator DnaA C-terminal" evidence="9">
    <location>
        <begin position="350"/>
        <end position="419"/>
    </location>
</feature>
<dbReference type="InterPro" id="IPR003593">
    <property type="entry name" value="AAA+_ATPase"/>
</dbReference>
<dbReference type="GO" id="GO:0003688">
    <property type="term" value="F:DNA replication origin binding"/>
    <property type="evidence" value="ECO:0007669"/>
    <property type="project" value="InterPro"/>
</dbReference>
<evidence type="ECO:0000256" key="6">
    <source>
        <dbReference type="ARBA" id="ARBA00023121"/>
    </source>
</evidence>
<sequence>MPENLWTTIKGHLGGIIPAHALNTWFEPIKPVTISNNELVLEVPNQFFYEWIESHYKQSIRRAIKNSSNNGLTVRLVVSKNSHDIKNQEQKKESVLKEKPVIPHLNRNYTFEAFIEGANNQFAKTATQTVAEAPGKQAFNPLIIYGGVGLGKTHLLHAIGNRIMETDNGVRVVMATSEKFTLDFVNGLRRNQTVEFARHYRRADVLLIDDIQFFRGKEQTQEQFFHTFNELYQAGKQIVLTTDRFPGEMRGLQDRLLSRFQSGLSVDVQPPDFEVRVAILMDKAERNGVDLPYDIIEFIATHMKSNIRDLEGTIIRLLARSSLMNQDIDYDLVHDVVKERLGKKPLEDLSIEDIVRKVSQISRVAEKDIVGKSRKKDLVQARQAAMFLCRNLLDVSLNNIGVYFGGRDHTTVIHAIRRVEEKEKKDRRLRKMIERLSQELKFPYS</sequence>
<keyword evidence="4" id="KW-0547">Nucleotide-binding</keyword>
<dbReference type="PANTHER" id="PTHR30050:SF2">
    <property type="entry name" value="CHROMOSOMAL REPLICATION INITIATOR PROTEIN DNAA"/>
    <property type="match status" value="1"/>
</dbReference>
<evidence type="ECO:0000256" key="2">
    <source>
        <dbReference type="ARBA" id="ARBA00022490"/>
    </source>
</evidence>
<dbReference type="Pfam" id="PF00308">
    <property type="entry name" value="Bac_DnaA"/>
    <property type="match status" value="1"/>
</dbReference>
<dbReference type="CDD" id="cd00009">
    <property type="entry name" value="AAA"/>
    <property type="match status" value="1"/>
</dbReference>
<dbReference type="AlphaFoldDB" id="A0A382C0J6"/>
<dbReference type="Pfam" id="PF08299">
    <property type="entry name" value="Bac_DnaA_C"/>
    <property type="match status" value="1"/>
</dbReference>
<dbReference type="InterPro" id="IPR027417">
    <property type="entry name" value="P-loop_NTPase"/>
</dbReference>
<dbReference type="PANTHER" id="PTHR30050">
    <property type="entry name" value="CHROMOSOMAL REPLICATION INITIATOR PROTEIN DNAA"/>
    <property type="match status" value="1"/>
</dbReference>
<evidence type="ECO:0000256" key="4">
    <source>
        <dbReference type="ARBA" id="ARBA00022741"/>
    </source>
</evidence>
<dbReference type="Gene3D" id="1.10.8.60">
    <property type="match status" value="1"/>
</dbReference>
<comment type="similarity">
    <text evidence="1">Belongs to the DnaA family.</text>
</comment>
<evidence type="ECO:0008006" key="11">
    <source>
        <dbReference type="Google" id="ProtNLM"/>
    </source>
</evidence>
<evidence type="ECO:0000256" key="5">
    <source>
        <dbReference type="ARBA" id="ARBA00022840"/>
    </source>
</evidence>
<dbReference type="InterPro" id="IPR038454">
    <property type="entry name" value="DnaA_N_sf"/>
</dbReference>
<dbReference type="GO" id="GO:0005524">
    <property type="term" value="F:ATP binding"/>
    <property type="evidence" value="ECO:0007669"/>
    <property type="project" value="UniProtKB-KW"/>
</dbReference>
<keyword evidence="6" id="KW-0446">Lipid-binding</keyword>
<dbReference type="InterPro" id="IPR013317">
    <property type="entry name" value="DnaA_dom"/>
</dbReference>
<dbReference type="InterPro" id="IPR020591">
    <property type="entry name" value="Chromosome_initiator_DnaA-like"/>
</dbReference>
<dbReference type="NCBIfam" id="TIGR00362">
    <property type="entry name" value="DnaA"/>
    <property type="match status" value="1"/>
</dbReference>
<keyword evidence="7" id="KW-0238">DNA-binding</keyword>
<name>A0A382C0J6_9ZZZZ</name>
<evidence type="ECO:0000313" key="10">
    <source>
        <dbReference type="EMBL" id="SVB19596.1"/>
    </source>
</evidence>
<dbReference type="HAMAP" id="MF_00377">
    <property type="entry name" value="DnaA_bact"/>
    <property type="match status" value="1"/>
</dbReference>
<dbReference type="FunFam" id="3.40.50.300:FF:000668">
    <property type="entry name" value="Chromosomal replication initiator protein DnaA"/>
    <property type="match status" value="1"/>
</dbReference>
<dbReference type="GO" id="GO:0006275">
    <property type="term" value="P:regulation of DNA replication"/>
    <property type="evidence" value="ECO:0007669"/>
    <property type="project" value="InterPro"/>
</dbReference>
<dbReference type="PROSITE" id="PS01008">
    <property type="entry name" value="DNAA"/>
    <property type="match status" value="1"/>
</dbReference>
<dbReference type="InterPro" id="IPR024633">
    <property type="entry name" value="DnaA_N_dom"/>
</dbReference>
<accession>A0A382C0J6</accession>
<evidence type="ECO:0000259" key="9">
    <source>
        <dbReference type="SMART" id="SM00760"/>
    </source>
</evidence>
<dbReference type="InterPro" id="IPR001957">
    <property type="entry name" value="Chromosome_initiator_DnaA"/>
</dbReference>
<dbReference type="Gene3D" id="3.40.50.300">
    <property type="entry name" value="P-loop containing nucleotide triphosphate hydrolases"/>
    <property type="match status" value="1"/>
</dbReference>
<keyword evidence="3" id="KW-0235">DNA replication</keyword>
<dbReference type="InterPro" id="IPR013159">
    <property type="entry name" value="DnaA_C"/>
</dbReference>
<feature type="domain" description="AAA+ ATPase" evidence="8">
    <location>
        <begin position="138"/>
        <end position="274"/>
    </location>
</feature>
<evidence type="ECO:0000259" key="8">
    <source>
        <dbReference type="SMART" id="SM00382"/>
    </source>
</evidence>
<keyword evidence="2" id="KW-0963">Cytoplasm</keyword>
<reference evidence="10" key="1">
    <citation type="submission" date="2018-05" db="EMBL/GenBank/DDBJ databases">
        <authorList>
            <person name="Lanie J.A."/>
            <person name="Ng W.-L."/>
            <person name="Kazmierczak K.M."/>
            <person name="Andrzejewski T.M."/>
            <person name="Davidsen T.M."/>
            <person name="Wayne K.J."/>
            <person name="Tettelin H."/>
            <person name="Glass J.I."/>
            <person name="Rusch D."/>
            <person name="Podicherti R."/>
            <person name="Tsui H.-C.T."/>
            <person name="Winkler M.E."/>
        </authorList>
    </citation>
    <scope>NUCLEOTIDE SEQUENCE</scope>
</reference>
<dbReference type="Gene3D" id="1.10.1750.10">
    <property type="match status" value="1"/>
</dbReference>
<dbReference type="SUPFAM" id="SSF52540">
    <property type="entry name" value="P-loop containing nucleoside triphosphate hydrolases"/>
    <property type="match status" value="1"/>
</dbReference>
<evidence type="ECO:0000256" key="3">
    <source>
        <dbReference type="ARBA" id="ARBA00022705"/>
    </source>
</evidence>
<evidence type="ECO:0000256" key="7">
    <source>
        <dbReference type="ARBA" id="ARBA00023125"/>
    </source>
</evidence>
<keyword evidence="5" id="KW-0067">ATP-binding</keyword>
<dbReference type="GO" id="GO:0008289">
    <property type="term" value="F:lipid binding"/>
    <property type="evidence" value="ECO:0007669"/>
    <property type="project" value="UniProtKB-KW"/>
</dbReference>
<gene>
    <name evidence="10" type="ORF">METZ01_LOCUS172450</name>
</gene>
<dbReference type="SUPFAM" id="SSF48295">
    <property type="entry name" value="TrpR-like"/>
    <property type="match status" value="1"/>
</dbReference>
<dbReference type="CDD" id="cd06571">
    <property type="entry name" value="Bac_DnaA_C"/>
    <property type="match status" value="1"/>
</dbReference>
<protein>
    <recommendedName>
        <fullName evidence="11">Chromosomal replication initiator protein DnaA</fullName>
    </recommendedName>
</protein>
<dbReference type="GO" id="GO:0005886">
    <property type="term" value="C:plasma membrane"/>
    <property type="evidence" value="ECO:0007669"/>
    <property type="project" value="TreeGrafter"/>
</dbReference>
<dbReference type="InterPro" id="IPR010921">
    <property type="entry name" value="Trp_repressor/repl_initiator"/>
</dbReference>
<dbReference type="SMART" id="SM00382">
    <property type="entry name" value="AAA"/>
    <property type="match status" value="1"/>
</dbReference>
<dbReference type="PRINTS" id="PR00051">
    <property type="entry name" value="DNAA"/>
</dbReference>
<dbReference type="SMART" id="SM00760">
    <property type="entry name" value="Bac_DnaA_C"/>
    <property type="match status" value="1"/>
</dbReference>
<dbReference type="GO" id="GO:0006270">
    <property type="term" value="P:DNA replication initiation"/>
    <property type="evidence" value="ECO:0007669"/>
    <property type="project" value="InterPro"/>
</dbReference>
<evidence type="ECO:0000256" key="1">
    <source>
        <dbReference type="ARBA" id="ARBA00006583"/>
    </source>
</evidence>